<evidence type="ECO:0000313" key="3">
    <source>
        <dbReference type="EMBL" id="KMO35612.1"/>
    </source>
</evidence>
<keyword evidence="4" id="KW-1185">Reference proteome</keyword>
<feature type="region of interest" description="Disordered" evidence="1">
    <location>
        <begin position="19"/>
        <end position="101"/>
    </location>
</feature>
<feature type="compositionally biased region" description="Low complexity" evidence="1">
    <location>
        <begin position="39"/>
        <end position="50"/>
    </location>
</feature>
<dbReference type="EMBL" id="LABY01000114">
    <property type="protein sequence ID" value="KMO35612.1"/>
    <property type="molecule type" value="Genomic_DNA"/>
</dbReference>
<dbReference type="PATRIC" id="fig|298794.3.peg.520"/>
<keyword evidence="2" id="KW-0732">Signal</keyword>
<sequence length="178" mass="19837">MRRSVGLALLLGILCAPPARAQDQAAPGGRPWSDPPTKPAEAPAPQEAARPTPPDTARVARPARAHVRQARAERPAVVRRKEVRSRVAQRPSRRFVPEAPATRAAALRPPAVRPVRYARPLPSPDMRGYGDVDLWVDARADRIRRGRDGGFLVMRRTTFEDPMGRRMQILRPLEDEDE</sequence>
<gene>
    <name evidence="3" type="ORF">VQ02_17155</name>
</gene>
<name>A0A0J6SPT1_9HYPH</name>
<evidence type="ECO:0000256" key="1">
    <source>
        <dbReference type="SAM" id="MobiDB-lite"/>
    </source>
</evidence>
<evidence type="ECO:0000313" key="4">
    <source>
        <dbReference type="Proteomes" id="UP000035955"/>
    </source>
</evidence>
<reference evidence="3 4" key="1">
    <citation type="submission" date="2015-03" db="EMBL/GenBank/DDBJ databases">
        <title>Genome sequencing of Methylobacterium variabile DSM 16961.</title>
        <authorList>
            <person name="Chaudhry V."/>
            <person name="Patil P.B."/>
        </authorList>
    </citation>
    <scope>NUCLEOTIDE SEQUENCE [LARGE SCALE GENOMIC DNA]</scope>
    <source>
        <strain evidence="3 4">DSM 16961</strain>
    </source>
</reference>
<proteinExistence type="predicted"/>
<protein>
    <submittedName>
        <fullName evidence="3">Uncharacterized protein</fullName>
    </submittedName>
</protein>
<feature type="signal peptide" evidence="2">
    <location>
        <begin position="1"/>
        <end position="21"/>
    </location>
</feature>
<feature type="compositionally biased region" description="Low complexity" evidence="1">
    <location>
        <begin position="19"/>
        <end position="30"/>
    </location>
</feature>
<dbReference type="AlphaFoldDB" id="A0A0J6SPT1"/>
<comment type="caution">
    <text evidence="3">The sequence shown here is derived from an EMBL/GenBank/DDBJ whole genome shotgun (WGS) entry which is preliminary data.</text>
</comment>
<evidence type="ECO:0000256" key="2">
    <source>
        <dbReference type="SAM" id="SignalP"/>
    </source>
</evidence>
<feature type="chain" id="PRO_5005281297" evidence="2">
    <location>
        <begin position="22"/>
        <end position="178"/>
    </location>
</feature>
<organism evidence="3 4">
    <name type="scientific">Methylobacterium variabile</name>
    <dbReference type="NCBI Taxonomy" id="298794"/>
    <lineage>
        <taxon>Bacteria</taxon>
        <taxon>Pseudomonadati</taxon>
        <taxon>Pseudomonadota</taxon>
        <taxon>Alphaproteobacteria</taxon>
        <taxon>Hyphomicrobiales</taxon>
        <taxon>Methylobacteriaceae</taxon>
        <taxon>Methylobacterium</taxon>
    </lineage>
</organism>
<dbReference type="Proteomes" id="UP000035955">
    <property type="component" value="Unassembled WGS sequence"/>
</dbReference>
<feature type="compositionally biased region" description="Basic and acidic residues" evidence="1">
    <location>
        <begin position="70"/>
        <end position="80"/>
    </location>
</feature>
<accession>A0A0J6SPT1</accession>